<proteinExistence type="predicted"/>
<sequence>MAVQAEQVRRKEKQKGLISYAEGSEEFFDITGDALVCSVPNCAQWVLIRGNSEKGAYCETAFPVCKRGCEIGPSNCSLQRPCGLEILTTMRNSRNIGIVCKKD</sequence>
<dbReference type="EMBL" id="KL363217">
    <property type="protein sequence ID" value="KFD53421.1"/>
    <property type="molecule type" value="Genomic_DNA"/>
</dbReference>
<accession>A0A085M875</accession>
<evidence type="ECO:0000313" key="1">
    <source>
        <dbReference type="EMBL" id="KFD53421.1"/>
    </source>
</evidence>
<gene>
    <name evidence="1" type="ORF">M513_05685</name>
</gene>
<keyword evidence="2" id="KW-1185">Reference proteome</keyword>
<evidence type="ECO:0000313" key="2">
    <source>
        <dbReference type="Proteomes" id="UP000030764"/>
    </source>
</evidence>
<reference evidence="1 2" key="1">
    <citation type="journal article" date="2014" name="Nat. Genet.">
        <title>Genome and transcriptome of the porcine whipworm Trichuris suis.</title>
        <authorList>
            <person name="Jex A.R."/>
            <person name="Nejsum P."/>
            <person name="Schwarz E.M."/>
            <person name="Hu L."/>
            <person name="Young N.D."/>
            <person name="Hall R.S."/>
            <person name="Korhonen P.K."/>
            <person name="Liao S."/>
            <person name="Thamsborg S."/>
            <person name="Xia J."/>
            <person name="Xu P."/>
            <person name="Wang S."/>
            <person name="Scheerlinck J.P."/>
            <person name="Hofmann A."/>
            <person name="Sternberg P.W."/>
            <person name="Wang J."/>
            <person name="Gasser R.B."/>
        </authorList>
    </citation>
    <scope>NUCLEOTIDE SEQUENCE [LARGE SCALE GENOMIC DNA]</scope>
    <source>
        <strain evidence="1">DCEP-RM93M</strain>
    </source>
</reference>
<protein>
    <submittedName>
        <fullName evidence="1">Uncharacterized protein</fullName>
    </submittedName>
</protein>
<dbReference type="Proteomes" id="UP000030764">
    <property type="component" value="Unassembled WGS sequence"/>
</dbReference>
<name>A0A085M875_9BILA</name>
<dbReference type="AlphaFoldDB" id="A0A085M875"/>
<organism evidence="1 2">
    <name type="scientific">Trichuris suis</name>
    <name type="common">pig whipworm</name>
    <dbReference type="NCBI Taxonomy" id="68888"/>
    <lineage>
        <taxon>Eukaryota</taxon>
        <taxon>Metazoa</taxon>
        <taxon>Ecdysozoa</taxon>
        <taxon>Nematoda</taxon>
        <taxon>Enoplea</taxon>
        <taxon>Dorylaimia</taxon>
        <taxon>Trichinellida</taxon>
        <taxon>Trichuridae</taxon>
        <taxon>Trichuris</taxon>
    </lineage>
</organism>